<gene>
    <name evidence="7" type="primary">purF</name>
    <name evidence="14" type="ORF">GCM10007112_16050</name>
    <name evidence="13" type="ORF">Vsou_00890</name>
</gene>
<dbReference type="EC" id="2.4.2.14" evidence="7"/>
<evidence type="ECO:0000313" key="15">
    <source>
        <dbReference type="Proteomes" id="UP000657075"/>
    </source>
</evidence>
<reference evidence="14" key="1">
    <citation type="journal article" date="2014" name="Int. J. Syst. Evol. Microbiol.">
        <title>Complete genome sequence of Corynebacterium casei LMG S-19264T (=DSM 44701T), isolated from a smear-ripened cheese.</title>
        <authorList>
            <consortium name="US DOE Joint Genome Institute (JGI-PGF)"/>
            <person name="Walter F."/>
            <person name="Albersmeier A."/>
            <person name="Kalinowski J."/>
            <person name="Ruckert C."/>
        </authorList>
    </citation>
    <scope>NUCLEOTIDE SEQUENCE</scope>
    <source>
        <strain evidence="14">JCM 11219</strain>
    </source>
</reference>
<comment type="cofactor">
    <cofactor evidence="7 10">
        <name>Mg(2+)</name>
        <dbReference type="ChEBI" id="CHEBI:18420"/>
    </cofactor>
    <text evidence="7 10">Binds 1 Mg(2+) ion per subunit.</text>
</comment>
<evidence type="ECO:0000256" key="10">
    <source>
        <dbReference type="PIRSR" id="PIRSR000485-2"/>
    </source>
</evidence>
<comment type="similarity">
    <text evidence="2 7 8">In the C-terminal section; belongs to the purine/pyrimidine phosphoribosyltransferase family.</text>
</comment>
<comment type="pathway">
    <text evidence="1 7 8">Purine metabolism; IMP biosynthesis via de novo pathway; N(1)-(5-phospho-D-ribosyl)glycinamide from 5-phospho-alpha-D-ribose 1-diphosphate: step 1/2.</text>
</comment>
<dbReference type="SUPFAM" id="SSF53271">
    <property type="entry name" value="PRTase-like"/>
    <property type="match status" value="1"/>
</dbReference>
<protein>
    <recommendedName>
        <fullName evidence="7">Amidophosphoribosyltransferase</fullName>
        <shortName evidence="7">ATase</shortName>
        <ecNumber evidence="7">2.4.2.14</ecNumber>
    </recommendedName>
    <alternativeName>
        <fullName evidence="7">Glutamine phosphoribosylpyrophosphate amidotransferase</fullName>
        <shortName evidence="7">GPATase</shortName>
    </alternativeName>
</protein>
<feature type="binding site" evidence="7 11">
    <location>
        <position position="219"/>
    </location>
    <ligand>
        <name>[4Fe-4S] cluster</name>
        <dbReference type="ChEBI" id="CHEBI:49883"/>
    </ligand>
</feature>
<dbReference type="GO" id="GO:0004044">
    <property type="term" value="F:amidophosphoribosyltransferase activity"/>
    <property type="evidence" value="ECO:0007669"/>
    <property type="project" value="UniProtKB-UniRule"/>
</dbReference>
<dbReference type="InterPro" id="IPR005854">
    <property type="entry name" value="PurF"/>
</dbReference>
<feature type="binding site" evidence="7 10">
    <location>
        <position position="325"/>
    </location>
    <ligand>
        <name>Mg(2+)</name>
        <dbReference type="ChEBI" id="CHEBI:18420"/>
    </ligand>
</feature>
<evidence type="ECO:0000256" key="8">
    <source>
        <dbReference type="PIRNR" id="PIRNR000485"/>
    </source>
</evidence>
<evidence type="ECO:0000313" key="14">
    <source>
        <dbReference type="EMBL" id="GGI79886.1"/>
    </source>
</evidence>
<proteinExistence type="inferred from homology"/>
<evidence type="ECO:0000256" key="9">
    <source>
        <dbReference type="PIRSR" id="PIRSR000485-1"/>
    </source>
</evidence>
<dbReference type="CDD" id="cd06223">
    <property type="entry name" value="PRTases_typeI"/>
    <property type="match status" value="1"/>
</dbReference>
<accession>A0A830E8I0</accession>
<dbReference type="GO" id="GO:0009113">
    <property type="term" value="P:purine nucleobase biosynthetic process"/>
    <property type="evidence" value="ECO:0007669"/>
    <property type="project" value="InterPro"/>
</dbReference>
<dbReference type="Proteomes" id="UP001060771">
    <property type="component" value="Chromosome"/>
</dbReference>
<comment type="function">
    <text evidence="7">Catalyzes the formation of phosphoribosylamine from phosphoribosylpyrophosphate (PRPP) and glutamine.</text>
</comment>
<feature type="binding site" evidence="7 11">
    <location>
        <position position="362"/>
    </location>
    <ligand>
        <name>[4Fe-4S] cluster</name>
        <dbReference type="ChEBI" id="CHEBI:49883"/>
    </ligand>
</feature>
<dbReference type="RefSeq" id="WP_188603473.1">
    <property type="nucleotide sequence ID" value="NZ_AP026830.1"/>
</dbReference>
<keyword evidence="7 11" id="KW-0408">Iron</keyword>
<feature type="binding site" evidence="7 11">
    <location>
        <position position="411"/>
    </location>
    <ligand>
        <name>[4Fe-4S] cluster</name>
        <dbReference type="ChEBI" id="CHEBI:49883"/>
    </ligand>
</feature>
<dbReference type="InterPro" id="IPR017932">
    <property type="entry name" value="GATase_2_dom"/>
</dbReference>
<dbReference type="GO" id="GO:0051539">
    <property type="term" value="F:4 iron, 4 sulfur cluster binding"/>
    <property type="evidence" value="ECO:0007669"/>
    <property type="project" value="UniProtKB-KW"/>
</dbReference>
<feature type="binding site" evidence="7 10">
    <location>
        <position position="326"/>
    </location>
    <ligand>
        <name>Mg(2+)</name>
        <dbReference type="ChEBI" id="CHEBI:18420"/>
    </ligand>
</feature>
<dbReference type="GO" id="GO:0006189">
    <property type="term" value="P:'de novo' IMP biosynthetic process"/>
    <property type="evidence" value="ECO:0007669"/>
    <property type="project" value="UniProtKB-UniRule"/>
</dbReference>
<comment type="catalytic activity">
    <reaction evidence="7 8">
        <text>5-phospho-beta-D-ribosylamine + L-glutamate + diphosphate = 5-phospho-alpha-D-ribose 1-diphosphate + L-glutamine + H2O</text>
        <dbReference type="Rhea" id="RHEA:14905"/>
        <dbReference type="ChEBI" id="CHEBI:15377"/>
        <dbReference type="ChEBI" id="CHEBI:29985"/>
        <dbReference type="ChEBI" id="CHEBI:33019"/>
        <dbReference type="ChEBI" id="CHEBI:58017"/>
        <dbReference type="ChEBI" id="CHEBI:58359"/>
        <dbReference type="ChEBI" id="CHEBI:58681"/>
        <dbReference type="EC" id="2.4.2.14"/>
    </reaction>
</comment>
<keyword evidence="7 10" id="KW-0460">Magnesium</keyword>
<organism evidence="14 15">
    <name type="scientific">Vulcanisaeta souniana JCM 11219</name>
    <dbReference type="NCBI Taxonomy" id="1293586"/>
    <lineage>
        <taxon>Archaea</taxon>
        <taxon>Thermoproteota</taxon>
        <taxon>Thermoprotei</taxon>
        <taxon>Thermoproteales</taxon>
        <taxon>Thermoproteaceae</taxon>
        <taxon>Vulcanisaeta</taxon>
    </lineage>
</organism>
<evidence type="ECO:0000256" key="11">
    <source>
        <dbReference type="PIRSR" id="PIRSR000485-3"/>
    </source>
</evidence>
<dbReference type="Proteomes" id="UP000657075">
    <property type="component" value="Unassembled WGS sequence"/>
</dbReference>
<keyword evidence="7 11" id="KW-0411">Iron-sulfur</keyword>
<evidence type="ECO:0000256" key="5">
    <source>
        <dbReference type="ARBA" id="ARBA00022755"/>
    </source>
</evidence>
<reference evidence="16" key="3">
    <citation type="submission" date="2022-09" db="EMBL/GenBank/DDBJ databases">
        <title>Complete genome sequence of Vulcanisaeta souniana.</title>
        <authorList>
            <person name="Kato S."/>
            <person name="Itoh T."/>
            <person name="Ohkuma M."/>
        </authorList>
    </citation>
    <scope>NUCLEOTIDE SEQUENCE [LARGE SCALE GENOMIC DNA]</scope>
    <source>
        <strain evidence="16">JCM 11219</strain>
    </source>
</reference>
<dbReference type="GeneID" id="76205642"/>
<feature type="binding site" evidence="7 10">
    <location>
        <position position="267"/>
    </location>
    <ligand>
        <name>Mg(2+)</name>
        <dbReference type="ChEBI" id="CHEBI:18420"/>
    </ligand>
</feature>
<evidence type="ECO:0000256" key="6">
    <source>
        <dbReference type="ARBA" id="ARBA00022962"/>
    </source>
</evidence>
<evidence type="ECO:0000256" key="2">
    <source>
        <dbReference type="ARBA" id="ARBA00010138"/>
    </source>
</evidence>
<evidence type="ECO:0000256" key="1">
    <source>
        <dbReference type="ARBA" id="ARBA00005209"/>
    </source>
</evidence>
<keyword evidence="5 7" id="KW-0658">Purine biosynthesis</keyword>
<evidence type="ECO:0000259" key="12">
    <source>
        <dbReference type="PROSITE" id="PS51278"/>
    </source>
</evidence>
<keyword evidence="7 10" id="KW-0479">Metal-binding</keyword>
<name>A0A830E8I0_9CREN</name>
<dbReference type="PIRSF" id="PIRSF000485">
    <property type="entry name" value="Amd_phspho_trans"/>
    <property type="match status" value="1"/>
</dbReference>
<dbReference type="OrthoDB" id="5976at2157"/>
<dbReference type="InterPro" id="IPR029057">
    <property type="entry name" value="PRTase-like"/>
</dbReference>
<dbReference type="InterPro" id="IPR029055">
    <property type="entry name" value="Ntn_hydrolases_N"/>
</dbReference>
<keyword evidence="3 7" id="KW-0328">Glycosyltransferase</keyword>
<dbReference type="GO" id="GO:0000287">
    <property type="term" value="F:magnesium ion binding"/>
    <property type="evidence" value="ECO:0007669"/>
    <property type="project" value="UniProtKB-UniRule"/>
</dbReference>
<feature type="active site" description="Nucleophile" evidence="7 9">
    <location>
        <position position="2"/>
    </location>
</feature>
<keyword evidence="4 7" id="KW-0808">Transferase</keyword>
<comment type="cofactor">
    <cofactor evidence="7 11">
        <name>[4Fe-4S] cluster</name>
        <dbReference type="ChEBI" id="CHEBI:49883"/>
    </cofactor>
    <text evidence="7 11">Binds 1 [4Fe-4S] cluster per subunit.</text>
</comment>
<dbReference type="EMBL" id="BMNM01000006">
    <property type="protein sequence ID" value="GGI79886.1"/>
    <property type="molecule type" value="Genomic_DNA"/>
</dbReference>
<dbReference type="InterPro" id="IPR000836">
    <property type="entry name" value="PRTase_dom"/>
</dbReference>
<dbReference type="AlphaFoldDB" id="A0A830E8I0"/>
<dbReference type="PROSITE" id="PS51278">
    <property type="entry name" value="GATASE_TYPE_2"/>
    <property type="match status" value="1"/>
</dbReference>
<evidence type="ECO:0000313" key="16">
    <source>
        <dbReference type="Proteomes" id="UP001060771"/>
    </source>
</evidence>
<dbReference type="SUPFAM" id="SSF56235">
    <property type="entry name" value="N-terminal nucleophile aminohydrolases (Ntn hydrolases)"/>
    <property type="match status" value="1"/>
</dbReference>
<keyword evidence="7" id="KW-0004">4Fe-4S</keyword>
<sequence length="443" mass="49079">MCGIWAYLGLNAGGNAAKLIPWLIHRGQEGVSFACHVNGGILKLNDASTVKSTLCLGHARYSTSGPYGVELQPIVIGNDFALVFNGTISNYIELIKRLRDLGVDIRTNYDALVLAHYVRELLTRLGVDGGVNELFRTLRGGYSIIIIWRDSLMVVRDPWGIRPLAIGSDGNGIAIASETAALEALGMNWREVEPGKALVLHGSGGEYWVEGPRVRRAHCALEYIYFLRPDSHFNGISVYDARRRLGMALARKEKNHDIDLVTPVPETARIAAEAYAEGIGKPIHELIIKNRYVGRGFIKPPSERSVNMYNVIRDVVRGRSIALVDDSIIRGDTLEKVLPRFRRTGARSIHVRVSSPPIRYPCFMGMDFPTRSELVAHGRSVDEVRDHLGADSLVYLTVDELMDAIGTTELCTACFTGNYPFNINIDETEKAFSGDRVWESQAL</sequence>
<dbReference type="HAMAP" id="MF_01931">
    <property type="entry name" value="PurF"/>
    <property type="match status" value="1"/>
</dbReference>
<dbReference type="Gene3D" id="3.40.50.2020">
    <property type="match status" value="1"/>
</dbReference>
<dbReference type="PANTHER" id="PTHR11907">
    <property type="entry name" value="AMIDOPHOSPHORIBOSYLTRANSFERASE"/>
    <property type="match status" value="1"/>
</dbReference>
<reference evidence="13" key="4">
    <citation type="journal article" date="2023" name="Microbiol. Resour. Announc.">
        <title>Complete Genome Sequence of Vulcanisaeta souniana Strain IC-059, a Hyperthermophilic Archaeon Isolated from Hot Spring Water in Japan.</title>
        <authorList>
            <person name="Kato S."/>
            <person name="Itoh T."/>
            <person name="Wu L."/>
            <person name="Ma J."/>
            <person name="Ohkuma M."/>
        </authorList>
    </citation>
    <scope>NUCLEOTIDE SEQUENCE</scope>
    <source>
        <strain evidence="13">JCM 11219</strain>
    </source>
</reference>
<dbReference type="UniPathway" id="UPA00074">
    <property type="reaction ID" value="UER00124"/>
</dbReference>
<dbReference type="Pfam" id="PF13537">
    <property type="entry name" value="GATase_7"/>
    <property type="match status" value="1"/>
</dbReference>
<keyword evidence="16" id="KW-1185">Reference proteome</keyword>
<feature type="domain" description="Glutamine amidotransferase type-2" evidence="12">
    <location>
        <begin position="2"/>
        <end position="203"/>
    </location>
</feature>
<keyword evidence="6 7" id="KW-0315">Glutamine amidotransferase</keyword>
<evidence type="ECO:0000313" key="13">
    <source>
        <dbReference type="EMBL" id="BDR90996.1"/>
    </source>
</evidence>
<dbReference type="EMBL" id="AP026830">
    <property type="protein sequence ID" value="BDR90996.1"/>
    <property type="molecule type" value="Genomic_DNA"/>
</dbReference>
<reference evidence="14" key="2">
    <citation type="submission" date="2020-09" db="EMBL/GenBank/DDBJ databases">
        <authorList>
            <person name="Sun Q."/>
            <person name="Ohkuma M."/>
        </authorList>
    </citation>
    <scope>NUCLEOTIDE SEQUENCE</scope>
    <source>
        <strain evidence="14">JCM 11219</strain>
    </source>
</reference>
<feature type="binding site" evidence="7 11">
    <location>
        <position position="414"/>
    </location>
    <ligand>
        <name>[4Fe-4S] cluster</name>
        <dbReference type="ChEBI" id="CHEBI:49883"/>
    </ligand>
</feature>
<evidence type="ECO:0000256" key="3">
    <source>
        <dbReference type="ARBA" id="ARBA00022676"/>
    </source>
</evidence>
<evidence type="ECO:0000256" key="4">
    <source>
        <dbReference type="ARBA" id="ARBA00022679"/>
    </source>
</evidence>
<evidence type="ECO:0000256" key="7">
    <source>
        <dbReference type="HAMAP-Rule" id="MF_01931"/>
    </source>
</evidence>
<dbReference type="Gene3D" id="3.60.20.10">
    <property type="entry name" value="Glutamine Phosphoribosylpyrophosphate, subunit 1, domain 1"/>
    <property type="match status" value="1"/>
</dbReference>